<dbReference type="EMBL" id="CP097510">
    <property type="protein sequence ID" value="URE30956.1"/>
    <property type="molecule type" value="Genomic_DNA"/>
</dbReference>
<reference evidence="1" key="1">
    <citation type="submission" date="2022-05" db="EMBL/GenBank/DDBJ databases">
        <title>The Musa troglodytarum L. genome provides insights into the mechanism of non-climacteric behaviour and enrichment of carotenoids.</title>
        <authorList>
            <person name="Wang J."/>
        </authorList>
    </citation>
    <scope>NUCLEOTIDE SEQUENCE</scope>
    <source>
        <tissue evidence="1">Leaf</tissue>
    </source>
</reference>
<gene>
    <name evidence="1" type="ORF">MUK42_05743</name>
</gene>
<dbReference type="OrthoDB" id="1388414at2759"/>
<evidence type="ECO:0000313" key="1">
    <source>
        <dbReference type="EMBL" id="URE30956.1"/>
    </source>
</evidence>
<dbReference type="AlphaFoldDB" id="A0A9E7HAV0"/>
<dbReference type="PANTHER" id="PTHR36032:SF1">
    <property type="entry name" value="PHOSPHOPANTOTHENATE--CYSTEINE LIGASE 2"/>
    <property type="match status" value="1"/>
</dbReference>
<evidence type="ECO:0000313" key="2">
    <source>
        <dbReference type="Proteomes" id="UP001055439"/>
    </source>
</evidence>
<proteinExistence type="predicted"/>
<protein>
    <submittedName>
        <fullName evidence="1">Uncharacterized protein</fullName>
    </submittedName>
</protein>
<organism evidence="1 2">
    <name type="scientific">Musa troglodytarum</name>
    <name type="common">fe'i banana</name>
    <dbReference type="NCBI Taxonomy" id="320322"/>
    <lineage>
        <taxon>Eukaryota</taxon>
        <taxon>Viridiplantae</taxon>
        <taxon>Streptophyta</taxon>
        <taxon>Embryophyta</taxon>
        <taxon>Tracheophyta</taxon>
        <taxon>Spermatophyta</taxon>
        <taxon>Magnoliopsida</taxon>
        <taxon>Liliopsida</taxon>
        <taxon>Zingiberales</taxon>
        <taxon>Musaceae</taxon>
        <taxon>Musa</taxon>
    </lineage>
</organism>
<dbReference type="Proteomes" id="UP001055439">
    <property type="component" value="Chromosome 8"/>
</dbReference>
<keyword evidence="2" id="KW-1185">Reference proteome</keyword>
<dbReference type="PANTHER" id="PTHR36032">
    <property type="entry name" value="PHOSPHOPANTOTHENATE--CYSTEINE LIGASE 2"/>
    <property type="match status" value="1"/>
</dbReference>
<accession>A0A9E7HAV0</accession>
<name>A0A9E7HAV0_9LILI</name>
<sequence length="184" mass="20441">MRHPRASLPLALSAAPFARELAPDLLAPWEQRKGNRSINRRRPGGNEDLEAPVGVHLHASQSCDFRLVVEIMVSKSKAKSKLSDFINRYDKVNYPHGIDEEKSHEFYPRKFSLAEHGEVGGNCVANDNTHPKLIPLDGCSASEAVTFLTERWAAAVHLLDNSSADVSEFALLMLFLFGTELSFL</sequence>